<sequence length="756" mass="85980">MDQGIYRIESELERDDNESMHIHCEDGRYAKPEDDADKRVLSAVENALSDSFLKLFYRYPNTREGDGEKIDLVAVSTKFGVRAISVFDFAVDDIESINNHAWTLKDGSSIAAVREARSAEQSLKRQFEKRDELLEGDFDAEIRVDVSGFIALPNISREEFTEKFDIPEQVIDRILFIDQIKSTTKLKSKLTVASDSSVSDELLRHVLAVLKFSELLSGNQLNVINEPQTKGEVAKTIQNRLKCITDEQFKIGFEHPDDPQRLRGIAGSGKTVVMALKAAIIHYQEDWDICVTFRNHGLYQTHRDLITEFYKALSGGSSPDWGGSLELLHGWGNKNRNGLYRKIALSNDANFFTSSQAADKFNEYNPAIKLEKVCRHLLDTTEIEQQYDAIIIDEGQDFTPSFYQMCRDALTDEQRLYWAADEAQNLSTLEARNLETLFGTDEDGNVDIKTDVSEGFVSGGLQGTHVMDRSFRTPRSILMTAHAFGMGLYREEPIRAIREQEQWKRLGYKVTEGDFLKENIGEPVRLERPAQKSPHPLTQVESNRDESIYPLLKTHWADTAQSEARWIAEQIDRDLNAGLSKSDIMIIYFWPPSYRDEGKMTLFEGIRNHSDQIENHHDAIHQVGESDRAEFRKPGKISLTQVHYARGNESPVVYLTGLEYISKSGYDEYMSRNSNWHNQYLGARNEAFVGLSRTLAWCRISGHGEHDDALHELEDIYSDTDSHKPHLTYPAPDEAAGQSDPGPMALQKPLEAYEDL</sequence>
<evidence type="ECO:0000313" key="2">
    <source>
        <dbReference type="EMBL" id="RYJ08360.1"/>
    </source>
</evidence>
<proteinExistence type="predicted"/>
<comment type="caution">
    <text evidence="2">The sequence shown here is derived from an EMBL/GenBank/DDBJ whole genome shotgun (WGS) entry which is preliminary data.</text>
</comment>
<dbReference type="Proteomes" id="UP000294028">
    <property type="component" value="Unassembled WGS sequence"/>
</dbReference>
<feature type="region of interest" description="Disordered" evidence="1">
    <location>
        <begin position="721"/>
        <end position="756"/>
    </location>
</feature>
<gene>
    <name evidence="2" type="ORF">ELS19_17565</name>
</gene>
<reference evidence="2 3" key="1">
    <citation type="submission" date="2018-12" db="EMBL/GenBank/DDBJ databases">
        <title>Genome analysis provides insights into bioremediation potentialities of Halogeometricum borinquense strain N11.</title>
        <authorList>
            <person name="Najjari A."/>
            <person name="Youssef N."/>
            <person name="Fhoula I."/>
            <person name="Ben Dhia O."/>
            <person name="Mahjoubi M."/>
            <person name="Ouzari H.I."/>
            <person name="Cherif A."/>
        </authorList>
    </citation>
    <scope>NUCLEOTIDE SEQUENCE [LARGE SCALE GENOMIC DNA]</scope>
    <source>
        <strain evidence="2 3">N11</strain>
    </source>
</reference>
<dbReference type="InterPro" id="IPR027417">
    <property type="entry name" value="P-loop_NTPase"/>
</dbReference>
<dbReference type="AlphaFoldDB" id="A0A482T122"/>
<name>A0A482T122_9EURY</name>
<organism evidence="2 3">
    <name type="scientific">Halogeometricum borinquense</name>
    <dbReference type="NCBI Taxonomy" id="60847"/>
    <lineage>
        <taxon>Archaea</taxon>
        <taxon>Methanobacteriati</taxon>
        <taxon>Methanobacteriota</taxon>
        <taxon>Stenosarchaea group</taxon>
        <taxon>Halobacteria</taxon>
        <taxon>Halobacteriales</taxon>
        <taxon>Haloferacaceae</taxon>
        <taxon>Halogeometricum</taxon>
    </lineage>
</organism>
<dbReference type="Gene3D" id="3.40.50.300">
    <property type="entry name" value="P-loop containing nucleotide triphosphate hydrolases"/>
    <property type="match status" value="2"/>
</dbReference>
<evidence type="ECO:0000256" key="1">
    <source>
        <dbReference type="SAM" id="MobiDB-lite"/>
    </source>
</evidence>
<dbReference type="SUPFAM" id="SSF52540">
    <property type="entry name" value="P-loop containing nucleoside triphosphate hydrolases"/>
    <property type="match status" value="1"/>
</dbReference>
<protein>
    <submittedName>
        <fullName evidence="2">Uncharacterized protein</fullName>
    </submittedName>
</protein>
<accession>A0A482T122</accession>
<evidence type="ECO:0000313" key="3">
    <source>
        <dbReference type="Proteomes" id="UP000294028"/>
    </source>
</evidence>
<dbReference type="EMBL" id="RZHH01000003">
    <property type="protein sequence ID" value="RYJ08360.1"/>
    <property type="molecule type" value="Genomic_DNA"/>
</dbReference>
<dbReference type="RefSeq" id="WP_129786249.1">
    <property type="nucleotide sequence ID" value="NZ_RZHH01000003.1"/>
</dbReference>